<reference evidence="1" key="1">
    <citation type="journal article" date="2018" name="Nat. Commun.">
        <title>Diversity and evolution of the emerging Pandoraviridae family.</title>
        <authorList>
            <person name="Legendre M."/>
            <person name="Fabre E."/>
            <person name="Poirot O."/>
            <person name="Jeudy S."/>
            <person name="Lartigue A."/>
            <person name="Alempic J.M."/>
            <person name="Beucher L."/>
            <person name="Philippe N."/>
            <person name="Bertaux L."/>
            <person name="Christo-Foroux E."/>
            <person name="Labadie K."/>
            <person name="Coute Y."/>
            <person name="Abergel C."/>
            <person name="Claverie J.M."/>
        </authorList>
    </citation>
    <scope>NUCLEOTIDE SEQUENCE [LARGE SCALE GENOMIC DNA]</scope>
    <source>
        <strain evidence="1">Macleodensis</strain>
    </source>
</reference>
<proteinExistence type="predicted"/>
<dbReference type="GeneID" id="36841490"/>
<organism evidence="1">
    <name type="scientific">Pandoravirus macleodensis</name>
    <dbReference type="NCBI Taxonomy" id="2107707"/>
    <lineage>
        <taxon>Viruses</taxon>
        <taxon>Pandoravirus</taxon>
    </lineage>
</organism>
<sequence length="351" mass="37984">MQATEERIRGGASDDGLVSLPGELWETIAQTGLSLEDVQRLAAADPSFAWLGPRVGELRQRRALAATANACRDYLGCADAFLCALADDDADTAMALTQSGRIPLDEPMDISTLSGVRDVRQTLVGIDSADGQLPVDSDYMAEGLPYNVIASTYPAGYPYATPLSLAAAAGAERTLARMIRDGATPWPTPEALLAYALRMPLATFVHSLTQPAYGATIEGEPEVVGPWRRLDTARMVRRIAAAYPRSSHIGPWDRNPLQVLASAAVDTVPSGYQGDITQWPDRVVDIARVLVDAGYSPDEPALGDGLVQVRRRIDRRTVRERARDDLAKTRDSPLRPDALILQALNAFYDTI</sequence>
<dbReference type="Proteomes" id="UP000249758">
    <property type="component" value="Segment"/>
</dbReference>
<dbReference type="RefSeq" id="YP_009481031.1">
    <property type="nucleotide sequence ID" value="NC_037665.1"/>
</dbReference>
<protein>
    <submittedName>
        <fullName evidence="1">Uncharacterized protein</fullName>
    </submittedName>
</protein>
<evidence type="ECO:0000313" key="1">
    <source>
        <dbReference type="EMBL" id="AVK77035.1"/>
    </source>
</evidence>
<name>A0A2U7UF95_9VIRU</name>
<dbReference type="KEGG" id="vg:36841490"/>
<accession>A0A2U7UF95</accession>
<dbReference type="EMBL" id="MG011691">
    <property type="protein sequence ID" value="AVK77035.1"/>
    <property type="molecule type" value="Genomic_DNA"/>
</dbReference>
<gene>
    <name evidence="1" type="ORF">pmac_cds_347</name>
</gene>